<organism evidence="2 3">
    <name type="scientific">Hibiscus sabdariffa</name>
    <name type="common">roselle</name>
    <dbReference type="NCBI Taxonomy" id="183260"/>
    <lineage>
        <taxon>Eukaryota</taxon>
        <taxon>Viridiplantae</taxon>
        <taxon>Streptophyta</taxon>
        <taxon>Embryophyta</taxon>
        <taxon>Tracheophyta</taxon>
        <taxon>Spermatophyta</taxon>
        <taxon>Magnoliopsida</taxon>
        <taxon>eudicotyledons</taxon>
        <taxon>Gunneridae</taxon>
        <taxon>Pentapetalae</taxon>
        <taxon>rosids</taxon>
        <taxon>malvids</taxon>
        <taxon>Malvales</taxon>
        <taxon>Malvaceae</taxon>
        <taxon>Malvoideae</taxon>
        <taxon>Hibiscus</taxon>
    </lineage>
</organism>
<evidence type="ECO:0000313" key="2">
    <source>
        <dbReference type="EMBL" id="KAK8568744.1"/>
    </source>
</evidence>
<feature type="region of interest" description="Disordered" evidence="1">
    <location>
        <begin position="124"/>
        <end position="219"/>
    </location>
</feature>
<name>A0ABR2F1C3_9ROSI</name>
<dbReference type="Proteomes" id="UP001472677">
    <property type="component" value="Unassembled WGS sequence"/>
</dbReference>
<gene>
    <name evidence="2" type="ORF">V6N12_007286</name>
</gene>
<keyword evidence="3" id="KW-1185">Reference proteome</keyword>
<feature type="compositionally biased region" description="Polar residues" evidence="1">
    <location>
        <begin position="175"/>
        <end position="192"/>
    </location>
</feature>
<comment type="caution">
    <text evidence="2">The sequence shown here is derived from an EMBL/GenBank/DDBJ whole genome shotgun (WGS) entry which is preliminary data.</text>
</comment>
<dbReference type="EMBL" id="JBBPBM010000009">
    <property type="protein sequence ID" value="KAK8568744.1"/>
    <property type="molecule type" value="Genomic_DNA"/>
</dbReference>
<feature type="compositionally biased region" description="Polar residues" evidence="1">
    <location>
        <begin position="204"/>
        <end position="219"/>
    </location>
</feature>
<proteinExistence type="predicted"/>
<evidence type="ECO:0000313" key="3">
    <source>
        <dbReference type="Proteomes" id="UP001472677"/>
    </source>
</evidence>
<reference evidence="2 3" key="1">
    <citation type="journal article" date="2024" name="G3 (Bethesda)">
        <title>Genome assembly of Hibiscus sabdariffa L. provides insights into metabolisms of medicinal natural products.</title>
        <authorList>
            <person name="Kim T."/>
        </authorList>
    </citation>
    <scope>NUCLEOTIDE SEQUENCE [LARGE SCALE GENOMIC DNA]</scope>
    <source>
        <strain evidence="2">TK-2024</strain>
        <tissue evidence="2">Old leaves</tissue>
    </source>
</reference>
<protein>
    <submittedName>
        <fullName evidence="2">Uncharacterized protein</fullName>
    </submittedName>
</protein>
<evidence type="ECO:0000256" key="1">
    <source>
        <dbReference type="SAM" id="MobiDB-lite"/>
    </source>
</evidence>
<sequence length="219" mass="24423">MPGDSFKVLPLRTDADCLNIVVELPRNHHVHIYLVEIDESVGPQAEPFVETEYEFEEPSPYSEIGPEFESQVELVVAVLVEPFEPQDEPPFIPQREPVFVAQTKPFETQDEPPFAPQTELVVATQTDSSDTEYLGSTTESESSFEDSDYSVEDIEEIKRSSHGTWKQPAPAISAPTLQDQTNTSAPAQQGSTQPPPIQVVRWMLNNSQESSTTQPPTHL</sequence>
<accession>A0ABR2F1C3</accession>
<feature type="compositionally biased region" description="Acidic residues" evidence="1">
    <location>
        <begin position="142"/>
        <end position="155"/>
    </location>
</feature>